<dbReference type="AlphaFoldDB" id="A0AAV5NRP4"/>
<keyword evidence="2" id="KW-1185">Reference proteome</keyword>
<organism evidence="1 2">
    <name type="scientific">Vibrio penaeicida</name>
    <dbReference type="NCBI Taxonomy" id="104609"/>
    <lineage>
        <taxon>Bacteria</taxon>
        <taxon>Pseudomonadati</taxon>
        <taxon>Pseudomonadota</taxon>
        <taxon>Gammaproteobacteria</taxon>
        <taxon>Vibrionales</taxon>
        <taxon>Vibrionaceae</taxon>
        <taxon>Vibrio</taxon>
    </lineage>
</organism>
<proteinExistence type="predicted"/>
<reference evidence="2" key="1">
    <citation type="journal article" date="2019" name="Int. J. Syst. Evol. Microbiol.">
        <title>The Global Catalogue of Microorganisms (GCM) 10K type strain sequencing project: providing services to taxonomists for standard genome sequencing and annotation.</title>
        <authorList>
            <consortium name="The Broad Institute Genomics Platform"/>
            <consortium name="The Broad Institute Genome Sequencing Center for Infectious Disease"/>
            <person name="Wu L."/>
            <person name="Ma J."/>
        </authorList>
    </citation>
    <scope>NUCLEOTIDE SEQUENCE [LARGE SCALE GENOMIC DNA]</scope>
    <source>
        <strain evidence="2">NBRC 15640</strain>
    </source>
</reference>
<name>A0AAV5NRP4_9VIBR</name>
<evidence type="ECO:0000313" key="1">
    <source>
        <dbReference type="EMBL" id="GLQ73168.1"/>
    </source>
</evidence>
<sequence>MVRTNSKRRMTYQSVEYIYQDYICQSNQNVLGHLVHSFFFQLLKAPASPITKTKLNQSAREIAISIMLWDKSLENTR</sequence>
<comment type="caution">
    <text evidence="1">The sequence shown here is derived from an EMBL/GenBank/DDBJ whole genome shotgun (WGS) entry which is preliminary data.</text>
</comment>
<dbReference type="Proteomes" id="UP001156690">
    <property type="component" value="Unassembled WGS sequence"/>
</dbReference>
<protein>
    <submittedName>
        <fullName evidence="1">Uncharacterized protein</fullName>
    </submittedName>
</protein>
<dbReference type="EMBL" id="BSNX01000029">
    <property type="protein sequence ID" value="GLQ73168.1"/>
    <property type="molecule type" value="Genomic_DNA"/>
</dbReference>
<accession>A0AAV5NRP4</accession>
<evidence type="ECO:0000313" key="2">
    <source>
        <dbReference type="Proteomes" id="UP001156690"/>
    </source>
</evidence>
<gene>
    <name evidence="1" type="ORF">GCM10007932_25280</name>
</gene>